<reference evidence="2 3" key="1">
    <citation type="submission" date="2012-10" db="EMBL/GenBank/DDBJ databases">
        <authorList>
            <person name="Zafar N."/>
            <person name="Inman J."/>
            <person name="Hall N."/>
            <person name="Lorenzi H."/>
            <person name="Caler E."/>
        </authorList>
    </citation>
    <scope>NUCLEOTIDE SEQUENCE [LARGE SCALE GENOMIC DNA]</scope>
    <source>
        <strain evidence="2 3">IP1</strain>
    </source>
</reference>
<sequence>MFLVAVLLFLGVKSRYVVSGRLDAAFYAFKEDFCYEGRTSFYIFRINEDDTVELHEGPNCATMLIHTLIETGVQVMEHIPRYVTGMEGYFKSHNCTTIDQSLPETVYFPRGCLKHKDKYVKFTTILNFLLKSYYHTEDCSGTADKTVQFYFNRCYTEPGSATIEYRPYRPD</sequence>
<evidence type="ECO:0000313" key="2">
    <source>
        <dbReference type="EMBL" id="ELP87012.1"/>
    </source>
</evidence>
<evidence type="ECO:0000256" key="1">
    <source>
        <dbReference type="SAM" id="SignalP"/>
    </source>
</evidence>
<name>A0A0A1TZK2_ENTIV</name>
<evidence type="ECO:0000313" key="3">
    <source>
        <dbReference type="Proteomes" id="UP000014680"/>
    </source>
</evidence>
<dbReference type="KEGG" id="eiv:EIN_318810"/>
<dbReference type="AlphaFoldDB" id="A0A0A1TZK2"/>
<protein>
    <recommendedName>
        <fullName evidence="4">Lipocalin</fullName>
    </recommendedName>
</protein>
<dbReference type="RefSeq" id="XP_004253783.1">
    <property type="nucleotide sequence ID" value="XM_004253735.1"/>
</dbReference>
<feature type="signal peptide" evidence="1">
    <location>
        <begin position="1"/>
        <end position="19"/>
    </location>
</feature>
<keyword evidence="3" id="KW-1185">Reference proteome</keyword>
<proteinExistence type="predicted"/>
<organism evidence="2 3">
    <name type="scientific">Entamoeba invadens IP1</name>
    <dbReference type="NCBI Taxonomy" id="370355"/>
    <lineage>
        <taxon>Eukaryota</taxon>
        <taxon>Amoebozoa</taxon>
        <taxon>Evosea</taxon>
        <taxon>Archamoebae</taxon>
        <taxon>Mastigamoebida</taxon>
        <taxon>Entamoebidae</taxon>
        <taxon>Entamoeba</taxon>
    </lineage>
</organism>
<gene>
    <name evidence="2" type="ORF">EIN_318810</name>
</gene>
<dbReference type="GeneID" id="14885890"/>
<evidence type="ECO:0008006" key="4">
    <source>
        <dbReference type="Google" id="ProtNLM"/>
    </source>
</evidence>
<dbReference type="EMBL" id="KB206890">
    <property type="protein sequence ID" value="ELP87012.1"/>
    <property type="molecule type" value="Genomic_DNA"/>
</dbReference>
<keyword evidence="1" id="KW-0732">Signal</keyword>
<dbReference type="Proteomes" id="UP000014680">
    <property type="component" value="Unassembled WGS sequence"/>
</dbReference>
<feature type="chain" id="PRO_5001990715" description="Lipocalin" evidence="1">
    <location>
        <begin position="20"/>
        <end position="171"/>
    </location>
</feature>
<accession>A0A0A1TZK2</accession>
<dbReference type="VEuPathDB" id="AmoebaDB:EIN_318810"/>